<dbReference type="PANTHER" id="PTHR34203:SF15">
    <property type="entry name" value="SLL1173 PROTEIN"/>
    <property type="match status" value="1"/>
</dbReference>
<dbReference type="eggNOG" id="arCOG01402">
    <property type="taxonomic scope" value="Archaea"/>
</dbReference>
<name>E7QW42_HALPU</name>
<accession>E7QW42</accession>
<evidence type="ECO:0000259" key="1">
    <source>
        <dbReference type="Pfam" id="PF05050"/>
    </source>
</evidence>
<dbReference type="InterPro" id="IPR052514">
    <property type="entry name" value="SAM-dependent_MTase"/>
</dbReference>
<organism evidence="2 4">
    <name type="scientific">Haladaptatus paucihalophilus DX253</name>
    <dbReference type="NCBI Taxonomy" id="797209"/>
    <lineage>
        <taxon>Archaea</taxon>
        <taxon>Methanobacteriati</taxon>
        <taxon>Methanobacteriota</taxon>
        <taxon>Stenosarchaea group</taxon>
        <taxon>Halobacteria</taxon>
        <taxon>Halobacteriales</taxon>
        <taxon>Haladaptataceae</taxon>
        <taxon>Haladaptatus</taxon>
    </lineage>
</organism>
<evidence type="ECO:0000313" key="4">
    <source>
        <dbReference type="Proteomes" id="UP000003751"/>
    </source>
</evidence>
<reference evidence="2 4" key="1">
    <citation type="journal article" date="2014" name="ISME J.">
        <title>Trehalose/2-sulfotrehalose biosynthesis and glycine-betaine uptake are widely spread mechanisms for osmoadaptation in the Halobacteriales.</title>
        <authorList>
            <person name="Youssef N.H."/>
            <person name="Savage-Ashlock K.N."/>
            <person name="McCully A.L."/>
            <person name="Luedtke B."/>
            <person name="Shaw E.I."/>
            <person name="Hoff W.D."/>
            <person name="Elshahed M.S."/>
        </authorList>
    </citation>
    <scope>NUCLEOTIDE SEQUENCE [LARGE SCALE GENOMIC DNA]</scope>
    <source>
        <strain evidence="2 4">DX253</strain>
    </source>
</reference>
<keyword evidence="5" id="KW-1185">Reference proteome</keyword>
<evidence type="ECO:0000313" key="3">
    <source>
        <dbReference type="EMBL" id="SHL66871.1"/>
    </source>
</evidence>
<gene>
    <name evidence="3" type="ORF">SAMN05444342_4376</name>
    <name evidence="2" type="ORF">ZOD2009_15151</name>
</gene>
<keyword evidence="2" id="KW-0489">Methyltransferase</keyword>
<sequence length="272" mass="30257">MRDLERWAAQSRLWNLCKQAGIAPAIATLYWHAKLALHLWSVPVTVGGYTVEFATDSRTEYSRVTSLVGEQPVIESLLNDVRESDVVYDIGANIGTHTCFVGKRLDSGVVVAFEPMPTNAIRLRHNLSANVPVSRWDIAEFALSDEDGAGSLAVESRNYGEGKHALSVDGELEIDVFQGKTLVETGRYPAPDILKIDVEGAELQVLRGFDDILSDVRVVYAELHHELSEQYDTSTAEIEAYLREHGFDVERLSERSDAYHIRAVNSRGTEPK</sequence>
<dbReference type="Gene3D" id="3.40.50.150">
    <property type="entry name" value="Vaccinia Virus protein VP39"/>
    <property type="match status" value="1"/>
</dbReference>
<dbReference type="PATRIC" id="fig|797209.4.peg.2991"/>
<reference evidence="3" key="3">
    <citation type="submission" date="2016-11" db="EMBL/GenBank/DDBJ databases">
        <authorList>
            <person name="Jaros S."/>
            <person name="Januszkiewicz K."/>
            <person name="Wedrychowicz H."/>
        </authorList>
    </citation>
    <scope>NUCLEOTIDE SEQUENCE [LARGE SCALE GENOMIC DNA]</scope>
    <source>
        <strain evidence="3">DX253</strain>
    </source>
</reference>
<dbReference type="RefSeq" id="WP_007981155.1">
    <property type="nucleotide sequence ID" value="NZ_AEMG01000016.1"/>
</dbReference>
<keyword evidence="2" id="KW-0808">Transferase</keyword>
<evidence type="ECO:0000313" key="2">
    <source>
        <dbReference type="EMBL" id="EFW91176.1"/>
    </source>
</evidence>
<dbReference type="PANTHER" id="PTHR34203">
    <property type="entry name" value="METHYLTRANSFERASE, FKBM FAMILY PROTEIN"/>
    <property type="match status" value="1"/>
</dbReference>
<dbReference type="GO" id="GO:0032259">
    <property type="term" value="P:methylation"/>
    <property type="evidence" value="ECO:0007669"/>
    <property type="project" value="UniProtKB-KW"/>
</dbReference>
<protein>
    <submittedName>
        <fullName evidence="2">Methyltransferase FkbM family protein</fullName>
    </submittedName>
    <submittedName>
        <fullName evidence="3">Methyltransferase, FkbM family</fullName>
    </submittedName>
</protein>
<dbReference type="NCBIfam" id="TIGR01444">
    <property type="entry name" value="fkbM_fam"/>
    <property type="match status" value="1"/>
</dbReference>
<dbReference type="SUPFAM" id="SSF53335">
    <property type="entry name" value="S-adenosyl-L-methionine-dependent methyltransferases"/>
    <property type="match status" value="1"/>
</dbReference>
<feature type="domain" description="Methyltransferase FkbM" evidence="1">
    <location>
        <begin position="89"/>
        <end position="248"/>
    </location>
</feature>
<dbReference type="Proteomes" id="UP000184203">
    <property type="component" value="Unassembled WGS sequence"/>
</dbReference>
<dbReference type="OrthoDB" id="275825at2157"/>
<dbReference type="AlphaFoldDB" id="E7QW42"/>
<dbReference type="InterPro" id="IPR006342">
    <property type="entry name" value="FkbM_mtfrase"/>
</dbReference>
<dbReference type="GO" id="GO:0008168">
    <property type="term" value="F:methyltransferase activity"/>
    <property type="evidence" value="ECO:0007669"/>
    <property type="project" value="UniProtKB-KW"/>
</dbReference>
<reference evidence="5" key="2">
    <citation type="submission" date="2016-11" db="EMBL/GenBank/DDBJ databases">
        <authorList>
            <person name="Varghese N."/>
            <person name="Submissions S."/>
        </authorList>
    </citation>
    <scope>NUCLEOTIDE SEQUENCE [LARGE SCALE GENOMIC DNA]</scope>
    <source>
        <strain evidence="5">DX253</strain>
    </source>
</reference>
<dbReference type="STRING" id="797209.GCA_000376445_04418"/>
<dbReference type="EMBL" id="FRAN01000010">
    <property type="protein sequence ID" value="SHL66871.1"/>
    <property type="molecule type" value="Genomic_DNA"/>
</dbReference>
<dbReference type="EMBL" id="AEMG01000016">
    <property type="protein sequence ID" value="EFW91176.1"/>
    <property type="molecule type" value="Genomic_DNA"/>
</dbReference>
<proteinExistence type="predicted"/>
<dbReference type="Pfam" id="PF05050">
    <property type="entry name" value="Methyltransf_21"/>
    <property type="match status" value="1"/>
</dbReference>
<dbReference type="Proteomes" id="UP000003751">
    <property type="component" value="Unassembled WGS sequence"/>
</dbReference>
<dbReference type="InterPro" id="IPR029063">
    <property type="entry name" value="SAM-dependent_MTases_sf"/>
</dbReference>
<evidence type="ECO:0000313" key="5">
    <source>
        <dbReference type="Proteomes" id="UP000184203"/>
    </source>
</evidence>